<name>A0A4R8SF65_9MYCO</name>
<dbReference type="EMBL" id="PECM01000008">
    <property type="protein sequence ID" value="TEA04488.1"/>
    <property type="molecule type" value="Genomic_DNA"/>
</dbReference>
<evidence type="ECO:0000313" key="2">
    <source>
        <dbReference type="EMBL" id="TDZ95392.1"/>
    </source>
</evidence>
<reference evidence="4 5" key="1">
    <citation type="journal article" date="2019" name="Sci. Rep.">
        <title>Extended insight into the Mycobacterium chelonae-abscessus complex through whole genome sequencing of Mycobacterium salmoniphilum outbreak and Mycobacterium salmoniphilum-like strains.</title>
        <authorList>
            <person name="Behra P.R.K."/>
            <person name="Das S."/>
            <person name="Pettersson B.M.F."/>
            <person name="Shirreff L."/>
            <person name="DuCote T."/>
            <person name="Jacobsson K.G."/>
            <person name="Ennis D.G."/>
            <person name="Kirsebom L.A."/>
        </authorList>
    </citation>
    <scope>NUCLEOTIDE SEQUENCE [LARGE SCALE GENOMIC DNA]</scope>
    <source>
        <strain evidence="3 4">CCUG 60883</strain>
        <strain evidence="2 5">CCUG 60885</strain>
    </source>
</reference>
<comment type="caution">
    <text evidence="2">The sequence shown here is derived from an EMBL/GenBank/DDBJ whole genome shotgun (WGS) entry which is preliminary data.</text>
</comment>
<accession>A0A4R8SF65</accession>
<keyword evidence="1" id="KW-1133">Transmembrane helix</keyword>
<keyword evidence="4" id="KW-1185">Reference proteome</keyword>
<dbReference type="EMBL" id="PECK01000003">
    <property type="protein sequence ID" value="TDZ95392.1"/>
    <property type="molecule type" value="Genomic_DNA"/>
</dbReference>
<evidence type="ECO:0000313" key="4">
    <source>
        <dbReference type="Proteomes" id="UP000294844"/>
    </source>
</evidence>
<evidence type="ECO:0000313" key="5">
    <source>
        <dbReference type="Proteomes" id="UP000295685"/>
    </source>
</evidence>
<feature type="transmembrane region" description="Helical" evidence="1">
    <location>
        <begin position="53"/>
        <end position="71"/>
    </location>
</feature>
<dbReference type="Proteomes" id="UP000294844">
    <property type="component" value="Unassembled WGS sequence"/>
</dbReference>
<evidence type="ECO:0000256" key="1">
    <source>
        <dbReference type="SAM" id="Phobius"/>
    </source>
</evidence>
<gene>
    <name evidence="3" type="ORF">CCUG60883_01781</name>
    <name evidence="2" type="ORF">CCUG60885_01523</name>
</gene>
<sequence>MSHPASTQYERMSCEPGGVARRFWSVTDEQPGAAAPADGQPTTSLIARIGVDWWATIIAGVIALLAVANVLPKIPW</sequence>
<organism evidence="2 5">
    <name type="scientific">Mycobacteroides salmoniphilum</name>
    <dbReference type="NCBI Taxonomy" id="404941"/>
    <lineage>
        <taxon>Bacteria</taxon>
        <taxon>Bacillati</taxon>
        <taxon>Actinomycetota</taxon>
        <taxon>Actinomycetes</taxon>
        <taxon>Mycobacteriales</taxon>
        <taxon>Mycobacteriaceae</taxon>
        <taxon>Mycobacteroides</taxon>
    </lineage>
</organism>
<dbReference type="Proteomes" id="UP000295685">
    <property type="component" value="Unassembled WGS sequence"/>
</dbReference>
<protein>
    <submittedName>
        <fullName evidence="2">Uncharacterized protein</fullName>
    </submittedName>
</protein>
<keyword evidence="1" id="KW-0812">Transmembrane</keyword>
<evidence type="ECO:0000313" key="3">
    <source>
        <dbReference type="EMBL" id="TEA04488.1"/>
    </source>
</evidence>
<proteinExistence type="predicted"/>
<dbReference type="AlphaFoldDB" id="A0A4R8SF65"/>
<keyword evidence="1" id="KW-0472">Membrane</keyword>